<protein>
    <recommendedName>
        <fullName evidence="1">Heterokaryon incompatibility domain-containing protein</fullName>
    </recommendedName>
</protein>
<dbReference type="Pfam" id="PF06985">
    <property type="entry name" value="HET"/>
    <property type="match status" value="1"/>
</dbReference>
<name>A0ABR1Q780_9PEZI</name>
<evidence type="ECO:0000313" key="3">
    <source>
        <dbReference type="Proteomes" id="UP001391051"/>
    </source>
</evidence>
<evidence type="ECO:0000259" key="1">
    <source>
        <dbReference type="Pfam" id="PF06985"/>
    </source>
</evidence>
<sequence length="741" mass="83460">MDPLSLKQMPKDPDILCAVCEAIDWSEITRQAQEEVNACVEVRRFSPSDSHQELRSSRCQICRALATIKPAELDVFTANCILASGWPLAIGPHRPQEVHLYVLEESDVGKQGTNRDIRALCYKAASNLGFLVFSGPCLNNKGYIYSLISQQPTSVSTSLRPLHERPQGIFDDTLSNPSREALRIRSMKYRGSGEVRLLDDYPDFAYIKNAERHCRAGEPNCQGPRGSVPELRLRVIDCHTIQVVEAPANSEYVALSYVWGDAITTFDCQSKEPTFPIVVQDSIKVTLSLEYRYLWVDRHCISQDSAHKEHMIHRMDEVYKRAAIVIIATTGKSADDGLPGISVRRSTLREVTVGSFTFRPIPPHGLEFLRNTRWATRGWAYQEGYLARRRLFFTKSQVIFICDCKIFPESMPSGLALMDPGESITALIRGPGTSWTAGYRPISHRLGSDYPRLTSKLMEFSSRKLTHDDDSLQAFLGILNDHKDGSDLQHHLWGVPILPKCPPYSSRIALDWTHKASLTARRRHGFPSWSWAGWEGTAVLPSYRSINISMMYLDEERHMPLETVYRDCGMKKSWPRHLYLRAKVTEVTFVPGNLVKALQGYDYHGKYTHPEMLAVLPVTETEHMASAAFIDEPVEMMTPYPAVILKEYEPRKSLSIPEGQSEPSSRATLLVMKRLDDHFERVGIVTVGPLTPYADMGPVNLGLCSADLTTGNAQLSTLAGPNRLTQQKWRQHAVKQTICLG</sequence>
<accession>A0ABR1Q780</accession>
<organism evidence="2 3">
    <name type="scientific">Apiospora aurea</name>
    <dbReference type="NCBI Taxonomy" id="335848"/>
    <lineage>
        <taxon>Eukaryota</taxon>
        <taxon>Fungi</taxon>
        <taxon>Dikarya</taxon>
        <taxon>Ascomycota</taxon>
        <taxon>Pezizomycotina</taxon>
        <taxon>Sordariomycetes</taxon>
        <taxon>Xylariomycetidae</taxon>
        <taxon>Amphisphaeriales</taxon>
        <taxon>Apiosporaceae</taxon>
        <taxon>Apiospora</taxon>
    </lineage>
</organism>
<dbReference type="RefSeq" id="XP_066697457.1">
    <property type="nucleotide sequence ID" value="XM_066845059.1"/>
</dbReference>
<dbReference type="InterPro" id="IPR010730">
    <property type="entry name" value="HET"/>
</dbReference>
<comment type="caution">
    <text evidence="2">The sequence shown here is derived from an EMBL/GenBank/DDBJ whole genome shotgun (WGS) entry which is preliminary data.</text>
</comment>
<proteinExistence type="predicted"/>
<keyword evidence="3" id="KW-1185">Reference proteome</keyword>
<dbReference type="PANTHER" id="PTHR33112">
    <property type="entry name" value="DOMAIN PROTEIN, PUTATIVE-RELATED"/>
    <property type="match status" value="1"/>
</dbReference>
<dbReference type="GeneID" id="92078121"/>
<feature type="domain" description="Heterokaryon incompatibility" evidence="1">
    <location>
        <begin position="252"/>
        <end position="383"/>
    </location>
</feature>
<evidence type="ECO:0000313" key="2">
    <source>
        <dbReference type="EMBL" id="KAK7947951.1"/>
    </source>
</evidence>
<gene>
    <name evidence="2" type="ORF">PG986_008837</name>
</gene>
<dbReference type="PANTHER" id="PTHR33112:SF1">
    <property type="entry name" value="HETEROKARYON INCOMPATIBILITY DOMAIN-CONTAINING PROTEIN"/>
    <property type="match status" value="1"/>
</dbReference>
<reference evidence="2 3" key="1">
    <citation type="submission" date="2023-01" db="EMBL/GenBank/DDBJ databases">
        <title>Analysis of 21 Apiospora genomes using comparative genomics revels a genus with tremendous synthesis potential of carbohydrate active enzymes and secondary metabolites.</title>
        <authorList>
            <person name="Sorensen T."/>
        </authorList>
    </citation>
    <scope>NUCLEOTIDE SEQUENCE [LARGE SCALE GENOMIC DNA]</scope>
    <source>
        <strain evidence="2 3">CBS 24483</strain>
    </source>
</reference>
<dbReference type="EMBL" id="JAQQWE010000006">
    <property type="protein sequence ID" value="KAK7947951.1"/>
    <property type="molecule type" value="Genomic_DNA"/>
</dbReference>
<dbReference type="Proteomes" id="UP001391051">
    <property type="component" value="Unassembled WGS sequence"/>
</dbReference>